<feature type="region of interest" description="Disordered" evidence="1">
    <location>
        <begin position="474"/>
        <end position="511"/>
    </location>
</feature>
<name>A0AB34FZE0_9HYPO</name>
<feature type="region of interest" description="Disordered" evidence="1">
    <location>
        <begin position="203"/>
        <end position="235"/>
    </location>
</feature>
<organism evidence="2 3">
    <name type="scientific">Purpureocillium lavendulum</name>
    <dbReference type="NCBI Taxonomy" id="1247861"/>
    <lineage>
        <taxon>Eukaryota</taxon>
        <taxon>Fungi</taxon>
        <taxon>Dikarya</taxon>
        <taxon>Ascomycota</taxon>
        <taxon>Pezizomycotina</taxon>
        <taxon>Sordariomycetes</taxon>
        <taxon>Hypocreomycetidae</taxon>
        <taxon>Hypocreales</taxon>
        <taxon>Ophiocordycipitaceae</taxon>
        <taxon>Purpureocillium</taxon>
    </lineage>
</organism>
<evidence type="ECO:0000313" key="3">
    <source>
        <dbReference type="Proteomes" id="UP001163105"/>
    </source>
</evidence>
<sequence length="511" mass="57073">MTPKPKPFARLTKAAKFPFVTLRALLRRITHSQQPETTETPKRSPSILKTTTIEMSVAPDPNFHTNNNDINTYRGVQRSADSLYQPVPQSSQNTTAMNRLLKACGSGRDNMETNQYNDFNFFNSASESTPDTTAAVQDNNSDHGVDCLAEATRSEPDPAATLMEAGTYLAGEPALHTAYPFDHDDSEPLEFDNLDAYLPASEPGVVEDAGRRAVSPPSESIPTPASEADDQPQNEPIMVGDVRLDDLGLGLPPPDTPSSNALRRRAVEAEVARQAAAPPSLPPTEVQPLPPKIIFPRTVQIPNGMDPVVRTYLEQRNNRICELVGVHERRRNNVAAKRSRVTRLESLGSYESLFYTVMAELRFYRLQAAREGLNPRAWEELTEEQRDRMRENVVREALEVKTKALREKRAIQRQHRTRGAARARGTASVKSAAQKAILRRAQTAAEARLSINSYLQREVDSWLTRRKDMTQEEVLASLDDDDEDDDDWTDTSSELLDAEEMISAIDPSERQ</sequence>
<feature type="compositionally biased region" description="Acidic residues" evidence="1">
    <location>
        <begin position="478"/>
        <end position="489"/>
    </location>
</feature>
<comment type="caution">
    <text evidence="2">The sequence shown here is derived from an EMBL/GenBank/DDBJ whole genome shotgun (WGS) entry which is preliminary data.</text>
</comment>
<accession>A0AB34FZE0</accession>
<dbReference type="AlphaFoldDB" id="A0AB34FZE0"/>
<protein>
    <submittedName>
        <fullName evidence="2">Protein YIP</fullName>
    </submittedName>
</protein>
<keyword evidence="3" id="KW-1185">Reference proteome</keyword>
<evidence type="ECO:0000256" key="1">
    <source>
        <dbReference type="SAM" id="MobiDB-lite"/>
    </source>
</evidence>
<dbReference type="Proteomes" id="UP001163105">
    <property type="component" value="Unassembled WGS sequence"/>
</dbReference>
<evidence type="ECO:0000313" key="2">
    <source>
        <dbReference type="EMBL" id="KAJ6444274.1"/>
    </source>
</evidence>
<gene>
    <name evidence="2" type="ORF">O9K51_02668</name>
</gene>
<dbReference type="EMBL" id="JAQHRD010000002">
    <property type="protein sequence ID" value="KAJ6444274.1"/>
    <property type="molecule type" value="Genomic_DNA"/>
</dbReference>
<proteinExistence type="predicted"/>
<reference evidence="2" key="1">
    <citation type="submission" date="2023-01" db="EMBL/GenBank/DDBJ databases">
        <title>The growth and conidiation of Purpureocillium lavendulum are regulated by nitrogen source and histone H3K14 acetylation.</title>
        <authorList>
            <person name="Tang P."/>
            <person name="Han J."/>
            <person name="Zhang C."/>
            <person name="Tang P."/>
            <person name="Qi F."/>
            <person name="Zhang K."/>
            <person name="Liang L."/>
        </authorList>
    </citation>
    <scope>NUCLEOTIDE SEQUENCE</scope>
    <source>
        <strain evidence="2">YMF1.00683</strain>
    </source>
</reference>